<evidence type="ECO:0000313" key="1">
    <source>
        <dbReference type="EMBL" id="CUV03401.1"/>
    </source>
</evidence>
<name>A0A160VB17_9ZZZZ</name>
<organism evidence="1">
    <name type="scientific">hydrothermal vent metagenome</name>
    <dbReference type="NCBI Taxonomy" id="652676"/>
    <lineage>
        <taxon>unclassified sequences</taxon>
        <taxon>metagenomes</taxon>
        <taxon>ecological metagenomes</taxon>
    </lineage>
</organism>
<proteinExistence type="predicted"/>
<protein>
    <submittedName>
        <fullName evidence="1">Uncharacterized protein</fullName>
    </submittedName>
</protein>
<gene>
    <name evidence="1" type="ORF">MGWOODY_Clf1519</name>
</gene>
<dbReference type="AlphaFoldDB" id="A0A160VB17"/>
<dbReference type="EMBL" id="FAXA01000408">
    <property type="protein sequence ID" value="CUV03401.1"/>
    <property type="molecule type" value="Genomic_DNA"/>
</dbReference>
<accession>A0A160VB17</accession>
<reference evidence="1" key="1">
    <citation type="submission" date="2015-10" db="EMBL/GenBank/DDBJ databases">
        <authorList>
            <person name="Gilbert D.G."/>
        </authorList>
    </citation>
    <scope>NUCLEOTIDE SEQUENCE</scope>
</reference>
<sequence length="38" mass="4148">MFVQVLHLFMLTLSLVAVGAAVANNNIGFRADTGEDRR</sequence>